<dbReference type="STRING" id="7070.D6WLM9"/>
<dbReference type="OMA" id="CLPVDWP"/>
<dbReference type="PANTHER" id="PTHR24260:SF147">
    <property type="entry name" value="EG:BACR7A4.3 PROTEIN-RELATED"/>
    <property type="match status" value="1"/>
</dbReference>
<dbReference type="GO" id="GO:0045087">
    <property type="term" value="P:innate immune response"/>
    <property type="evidence" value="ECO:0000318"/>
    <property type="project" value="GO_Central"/>
</dbReference>
<dbReference type="Gene3D" id="2.40.10.10">
    <property type="entry name" value="Trypsin-like serine proteases"/>
    <property type="match status" value="2"/>
</dbReference>
<dbReference type="PRINTS" id="PR00722">
    <property type="entry name" value="CHYMOTRYPSIN"/>
</dbReference>
<evidence type="ECO:0000313" key="13">
    <source>
        <dbReference type="Proteomes" id="UP000007266"/>
    </source>
</evidence>
<evidence type="ECO:0000256" key="4">
    <source>
        <dbReference type="ARBA" id="ARBA00022825"/>
    </source>
</evidence>
<evidence type="ECO:0000256" key="3">
    <source>
        <dbReference type="ARBA" id="ARBA00022801"/>
    </source>
</evidence>
<dbReference type="AlphaFoldDB" id="D6WLM9"/>
<keyword evidence="1 8" id="KW-0645">Protease</keyword>
<dbReference type="GO" id="GO:0005615">
    <property type="term" value="C:extracellular space"/>
    <property type="evidence" value="ECO:0000318"/>
    <property type="project" value="GO_Central"/>
</dbReference>
<evidence type="ECO:0000256" key="9">
    <source>
        <dbReference type="SAM" id="SignalP"/>
    </source>
</evidence>
<reference evidence="12 13" key="1">
    <citation type="journal article" date="2008" name="Nature">
        <title>The genome of the model beetle and pest Tribolium castaneum.</title>
        <authorList>
            <consortium name="Tribolium Genome Sequencing Consortium"/>
            <person name="Richards S."/>
            <person name="Gibbs R.A."/>
            <person name="Weinstock G.M."/>
            <person name="Brown S.J."/>
            <person name="Denell R."/>
            <person name="Beeman R.W."/>
            <person name="Gibbs R."/>
            <person name="Beeman R.W."/>
            <person name="Brown S.J."/>
            <person name="Bucher G."/>
            <person name="Friedrich M."/>
            <person name="Grimmelikhuijzen C.J."/>
            <person name="Klingler M."/>
            <person name="Lorenzen M."/>
            <person name="Richards S."/>
            <person name="Roth S."/>
            <person name="Schroder R."/>
            <person name="Tautz D."/>
            <person name="Zdobnov E.M."/>
            <person name="Muzny D."/>
            <person name="Gibbs R.A."/>
            <person name="Weinstock G.M."/>
            <person name="Attaway T."/>
            <person name="Bell S."/>
            <person name="Buhay C.J."/>
            <person name="Chandrabose M.N."/>
            <person name="Chavez D."/>
            <person name="Clerk-Blankenburg K.P."/>
            <person name="Cree A."/>
            <person name="Dao M."/>
            <person name="Davis C."/>
            <person name="Chacko J."/>
            <person name="Dinh H."/>
            <person name="Dugan-Rocha S."/>
            <person name="Fowler G."/>
            <person name="Garner T.T."/>
            <person name="Garnes J."/>
            <person name="Gnirke A."/>
            <person name="Hawes A."/>
            <person name="Hernandez J."/>
            <person name="Hines S."/>
            <person name="Holder M."/>
            <person name="Hume J."/>
            <person name="Jhangiani S.N."/>
            <person name="Joshi V."/>
            <person name="Khan Z.M."/>
            <person name="Jackson L."/>
            <person name="Kovar C."/>
            <person name="Kowis A."/>
            <person name="Lee S."/>
            <person name="Lewis L.R."/>
            <person name="Margolis J."/>
            <person name="Morgan M."/>
            <person name="Nazareth L.V."/>
            <person name="Nguyen N."/>
            <person name="Okwuonu G."/>
            <person name="Parker D."/>
            <person name="Richards S."/>
            <person name="Ruiz S.J."/>
            <person name="Santibanez J."/>
            <person name="Savard J."/>
            <person name="Scherer S.E."/>
            <person name="Schneider B."/>
            <person name="Sodergren E."/>
            <person name="Tautz D."/>
            <person name="Vattahil S."/>
            <person name="Villasana D."/>
            <person name="White C.S."/>
            <person name="Wright R."/>
            <person name="Park Y."/>
            <person name="Beeman R.W."/>
            <person name="Lord J."/>
            <person name="Oppert B."/>
            <person name="Lorenzen M."/>
            <person name="Brown S."/>
            <person name="Wang L."/>
            <person name="Savard J."/>
            <person name="Tautz D."/>
            <person name="Richards S."/>
            <person name="Weinstock G."/>
            <person name="Gibbs R.A."/>
            <person name="Liu Y."/>
            <person name="Worley K."/>
            <person name="Weinstock G."/>
            <person name="Elsik C.G."/>
            <person name="Reese J.T."/>
            <person name="Elhaik E."/>
            <person name="Landan G."/>
            <person name="Graur D."/>
            <person name="Arensburger P."/>
            <person name="Atkinson P."/>
            <person name="Beeman R.W."/>
            <person name="Beidler J."/>
            <person name="Brown S.J."/>
            <person name="Demuth J.P."/>
            <person name="Drury D.W."/>
            <person name="Du Y.Z."/>
            <person name="Fujiwara H."/>
            <person name="Lorenzen M."/>
            <person name="Maselli V."/>
            <person name="Osanai M."/>
            <person name="Park Y."/>
            <person name="Robertson H.M."/>
            <person name="Tu Z."/>
            <person name="Wang J.J."/>
            <person name="Wang S."/>
            <person name="Richards S."/>
            <person name="Song H."/>
            <person name="Zhang L."/>
            <person name="Sodergren E."/>
            <person name="Werner D."/>
            <person name="Stanke M."/>
            <person name="Morgenstern B."/>
            <person name="Solovyev V."/>
            <person name="Kosarev P."/>
            <person name="Brown G."/>
            <person name="Chen H.C."/>
            <person name="Ermolaeva O."/>
            <person name="Hlavina W."/>
            <person name="Kapustin Y."/>
            <person name="Kiryutin B."/>
            <person name="Kitts P."/>
            <person name="Maglott D."/>
            <person name="Pruitt K."/>
            <person name="Sapojnikov V."/>
            <person name="Souvorov A."/>
            <person name="Mackey A.J."/>
            <person name="Waterhouse R.M."/>
            <person name="Wyder S."/>
            <person name="Zdobnov E.M."/>
            <person name="Zdobnov E.M."/>
            <person name="Wyder S."/>
            <person name="Kriventseva E.V."/>
            <person name="Kadowaki T."/>
            <person name="Bork P."/>
            <person name="Aranda M."/>
            <person name="Bao R."/>
            <person name="Beermann A."/>
            <person name="Berns N."/>
            <person name="Bolognesi R."/>
            <person name="Bonneton F."/>
            <person name="Bopp D."/>
            <person name="Brown S.J."/>
            <person name="Bucher G."/>
            <person name="Butts T."/>
            <person name="Chaumot A."/>
            <person name="Denell R.E."/>
            <person name="Ferrier D.E."/>
            <person name="Friedrich M."/>
            <person name="Gordon C.M."/>
            <person name="Jindra M."/>
            <person name="Klingler M."/>
            <person name="Lan Q."/>
            <person name="Lattorff H.M."/>
            <person name="Laudet V."/>
            <person name="von Levetsow C."/>
            <person name="Liu Z."/>
            <person name="Lutz R."/>
            <person name="Lynch J.A."/>
            <person name="da Fonseca R.N."/>
            <person name="Posnien N."/>
            <person name="Reuter R."/>
            <person name="Roth S."/>
            <person name="Savard J."/>
            <person name="Schinko J.B."/>
            <person name="Schmitt C."/>
            <person name="Schoppmeier M."/>
            <person name="Schroder R."/>
            <person name="Shippy T.D."/>
            <person name="Simonnet F."/>
            <person name="Marques-Souza H."/>
            <person name="Tautz D."/>
            <person name="Tomoyasu Y."/>
            <person name="Trauner J."/>
            <person name="Van der Zee M."/>
            <person name="Vervoort M."/>
            <person name="Wittkopp N."/>
            <person name="Wimmer E.A."/>
            <person name="Yang X."/>
            <person name="Jones A.K."/>
            <person name="Sattelle D.B."/>
            <person name="Ebert P.R."/>
            <person name="Nelson D."/>
            <person name="Scott J.G."/>
            <person name="Beeman R.W."/>
            <person name="Muthukrishnan S."/>
            <person name="Kramer K.J."/>
            <person name="Arakane Y."/>
            <person name="Beeman R.W."/>
            <person name="Zhu Q."/>
            <person name="Hogenkamp D."/>
            <person name="Dixit R."/>
            <person name="Oppert B."/>
            <person name="Jiang H."/>
            <person name="Zou Z."/>
            <person name="Marshall J."/>
            <person name="Elpidina E."/>
            <person name="Vinokurov K."/>
            <person name="Oppert C."/>
            <person name="Zou Z."/>
            <person name="Evans J."/>
            <person name="Lu Z."/>
            <person name="Zhao P."/>
            <person name="Sumathipala N."/>
            <person name="Altincicek B."/>
            <person name="Vilcinskas A."/>
            <person name="Williams M."/>
            <person name="Hultmark D."/>
            <person name="Hetru C."/>
            <person name="Jiang H."/>
            <person name="Grimmelikhuijzen C.J."/>
            <person name="Hauser F."/>
            <person name="Cazzamali G."/>
            <person name="Williamson M."/>
            <person name="Park Y."/>
            <person name="Li B."/>
            <person name="Tanaka Y."/>
            <person name="Predel R."/>
            <person name="Neupert S."/>
            <person name="Schachtner J."/>
            <person name="Verleyen P."/>
            <person name="Raible F."/>
            <person name="Bork P."/>
            <person name="Friedrich M."/>
            <person name="Walden K.K."/>
            <person name="Robertson H.M."/>
            <person name="Angeli S."/>
            <person name="Foret S."/>
            <person name="Bucher G."/>
            <person name="Schuetz S."/>
            <person name="Maleszka R."/>
            <person name="Wimmer E.A."/>
            <person name="Beeman R.W."/>
            <person name="Lorenzen M."/>
            <person name="Tomoyasu Y."/>
            <person name="Miller S.C."/>
            <person name="Grossmann D."/>
            <person name="Bucher G."/>
        </authorList>
    </citation>
    <scope>NUCLEOTIDE SEQUENCE [LARGE SCALE GENOMIC DNA]</scope>
    <source>
        <strain evidence="12 13">Georgia GA2</strain>
    </source>
</reference>
<evidence type="ECO:0000259" key="10">
    <source>
        <dbReference type="PROSITE" id="PS50240"/>
    </source>
</evidence>
<dbReference type="Proteomes" id="UP000007266">
    <property type="component" value="Linkage group 5"/>
</dbReference>
<dbReference type="InterPro" id="IPR009003">
    <property type="entry name" value="Peptidase_S1_PA"/>
</dbReference>
<sequence>MDLLVLTWFFSLLLTCSTLQYEGEKCAVPTTNESGVCISVHSCEYARQLLKEGGNPQFCGFKGNDALVCCPVNQRLVTKTSGEKSRKLCSRQYDKKWVYYAIDLGKKALSKEFPHMAAIGYGDNIASIVWLCGGTLISQQFILTAAHCLFSRDFGPATWVRIGDLDLKNDTEDADPNDLRIIKTFAHPKYKSSSHYHDIALLQLEKNVTFGSYYKPACLHLDNSVPTSLEAIGWGKVGVFGDPSSHLMKVGLEVVNYQTCAKRYSDVSKTKLKDGIVDGLQLCAGDVIGGDTCPGDSGGPLHYRFNETDDMVKHFVVVGVTSFGKGCGGENSIGVYTRVSGYIDWIESIVWP</sequence>
<proteinExistence type="inferred from homology"/>
<keyword evidence="2 9" id="KW-0732">Signal</keyword>
<dbReference type="InterPro" id="IPR038565">
    <property type="entry name" value="CLIP_sf"/>
</dbReference>
<dbReference type="FunFam" id="2.40.10.10:FF:000028">
    <property type="entry name" value="Serine protease easter"/>
    <property type="match status" value="1"/>
</dbReference>
<dbReference type="InterPro" id="IPR043504">
    <property type="entry name" value="Peptidase_S1_PA_chymotrypsin"/>
</dbReference>
<evidence type="ECO:0000259" key="11">
    <source>
        <dbReference type="PROSITE" id="PS51888"/>
    </source>
</evidence>
<dbReference type="CDD" id="cd00190">
    <property type="entry name" value="Tryp_SPc"/>
    <property type="match status" value="1"/>
</dbReference>
<feature type="chain" id="PRO_5007310696" evidence="9">
    <location>
        <begin position="19"/>
        <end position="352"/>
    </location>
</feature>
<dbReference type="InterPro" id="IPR033116">
    <property type="entry name" value="TRYPSIN_SER"/>
</dbReference>
<keyword evidence="5" id="KW-1015">Disulfide bond</keyword>
<dbReference type="eggNOG" id="KOG3627">
    <property type="taxonomic scope" value="Eukaryota"/>
</dbReference>
<accession>D6WLM9</accession>
<dbReference type="GO" id="GO:0004252">
    <property type="term" value="F:serine-type endopeptidase activity"/>
    <property type="evidence" value="ECO:0007669"/>
    <property type="project" value="InterPro"/>
</dbReference>
<feature type="domain" description="Clip" evidence="11">
    <location>
        <begin position="25"/>
        <end position="70"/>
    </location>
</feature>
<keyword evidence="13" id="KW-1185">Reference proteome</keyword>
<dbReference type="InterPro" id="IPR022700">
    <property type="entry name" value="CLIP"/>
</dbReference>
<feature type="signal peptide" evidence="9">
    <location>
        <begin position="1"/>
        <end position="18"/>
    </location>
</feature>
<reference evidence="12 13" key="2">
    <citation type="journal article" date="2010" name="Nucleic Acids Res.">
        <title>BeetleBase in 2010: revisions to provide comprehensive genomic information for Tribolium castaneum.</title>
        <authorList>
            <person name="Kim H.S."/>
            <person name="Murphy T."/>
            <person name="Xia J."/>
            <person name="Caragea D."/>
            <person name="Park Y."/>
            <person name="Beeman R.W."/>
            <person name="Lorenzen M.D."/>
            <person name="Butcher S."/>
            <person name="Manak J.R."/>
            <person name="Brown S.J."/>
        </authorList>
    </citation>
    <scope>GENOME REANNOTATION</scope>
    <source>
        <strain evidence="12 13">Georgia GA2</strain>
    </source>
</reference>
<dbReference type="InterPro" id="IPR001254">
    <property type="entry name" value="Trypsin_dom"/>
</dbReference>
<dbReference type="SUPFAM" id="SSF50494">
    <property type="entry name" value="Trypsin-like serine proteases"/>
    <property type="match status" value="1"/>
</dbReference>
<dbReference type="SMART" id="SM00680">
    <property type="entry name" value="CLIP"/>
    <property type="match status" value="1"/>
</dbReference>
<dbReference type="InterPro" id="IPR051333">
    <property type="entry name" value="CLIP_Serine_Protease"/>
</dbReference>
<dbReference type="InterPro" id="IPR018114">
    <property type="entry name" value="TRYPSIN_HIS"/>
</dbReference>
<dbReference type="HOGENOM" id="CLU_006842_0_3_1"/>
<dbReference type="SMART" id="SM00020">
    <property type="entry name" value="Tryp_SPc"/>
    <property type="match status" value="1"/>
</dbReference>
<comment type="similarity">
    <text evidence="7">Belongs to the peptidase S1 family. CLIP subfamily.</text>
</comment>
<dbReference type="MEROPS" id="S01.506"/>
<keyword evidence="4 8" id="KW-0720">Serine protease</keyword>
<dbReference type="PROSITE" id="PS50240">
    <property type="entry name" value="TRYPSIN_DOM"/>
    <property type="match status" value="1"/>
</dbReference>
<dbReference type="KEGG" id="tca:660236"/>
<evidence type="ECO:0000256" key="6">
    <source>
        <dbReference type="ARBA" id="ARBA00023180"/>
    </source>
</evidence>
<dbReference type="PROSITE" id="PS00134">
    <property type="entry name" value="TRYPSIN_HIS"/>
    <property type="match status" value="1"/>
</dbReference>
<evidence type="ECO:0000256" key="8">
    <source>
        <dbReference type="RuleBase" id="RU363034"/>
    </source>
</evidence>
<name>D6WLM9_TRICA</name>
<dbReference type="Pfam" id="PF00089">
    <property type="entry name" value="Trypsin"/>
    <property type="match status" value="1"/>
</dbReference>
<dbReference type="PANTHER" id="PTHR24260">
    <property type="match status" value="1"/>
</dbReference>
<evidence type="ECO:0000256" key="2">
    <source>
        <dbReference type="ARBA" id="ARBA00022729"/>
    </source>
</evidence>
<feature type="domain" description="Peptidase S1" evidence="10">
    <location>
        <begin position="102"/>
        <end position="351"/>
    </location>
</feature>
<evidence type="ECO:0000256" key="7">
    <source>
        <dbReference type="ARBA" id="ARBA00024195"/>
    </source>
</evidence>
<protein>
    <submittedName>
        <fullName evidence="12">Serine protease P141</fullName>
    </submittedName>
</protein>
<evidence type="ECO:0000256" key="1">
    <source>
        <dbReference type="ARBA" id="ARBA00022670"/>
    </source>
</evidence>
<evidence type="ECO:0000256" key="5">
    <source>
        <dbReference type="ARBA" id="ARBA00023157"/>
    </source>
</evidence>
<gene>
    <name evidence="12" type="primary">AUGUSTUS-3.0.2_13415</name>
    <name evidence="12" type="ORF">TcasGA2_TC013415</name>
</gene>
<keyword evidence="3 8" id="KW-0378">Hydrolase</keyword>
<dbReference type="PROSITE" id="PS00135">
    <property type="entry name" value="TRYPSIN_SER"/>
    <property type="match status" value="1"/>
</dbReference>
<dbReference type="Gene3D" id="3.30.1640.30">
    <property type="match status" value="1"/>
</dbReference>
<keyword evidence="6" id="KW-0325">Glycoprotein</keyword>
<dbReference type="EMBL" id="KQ971343">
    <property type="protein sequence ID" value="EFA04602.2"/>
    <property type="molecule type" value="Genomic_DNA"/>
</dbReference>
<dbReference type="InterPro" id="IPR001314">
    <property type="entry name" value="Peptidase_S1A"/>
</dbReference>
<organism evidence="12 13">
    <name type="scientific">Tribolium castaneum</name>
    <name type="common">Red flour beetle</name>
    <dbReference type="NCBI Taxonomy" id="7070"/>
    <lineage>
        <taxon>Eukaryota</taxon>
        <taxon>Metazoa</taxon>
        <taxon>Ecdysozoa</taxon>
        <taxon>Arthropoda</taxon>
        <taxon>Hexapoda</taxon>
        <taxon>Insecta</taxon>
        <taxon>Pterygota</taxon>
        <taxon>Neoptera</taxon>
        <taxon>Endopterygota</taxon>
        <taxon>Coleoptera</taxon>
        <taxon>Polyphaga</taxon>
        <taxon>Cucujiformia</taxon>
        <taxon>Tenebrionidae</taxon>
        <taxon>Tenebrionidae incertae sedis</taxon>
        <taxon>Tribolium</taxon>
    </lineage>
</organism>
<dbReference type="PROSITE" id="PS51888">
    <property type="entry name" value="CLIP"/>
    <property type="match status" value="1"/>
</dbReference>
<evidence type="ECO:0000313" key="12">
    <source>
        <dbReference type="EMBL" id="EFA04602.2"/>
    </source>
</evidence>
<dbReference type="OrthoDB" id="6500128at2759"/>
<dbReference type="GO" id="GO:0006508">
    <property type="term" value="P:proteolysis"/>
    <property type="evidence" value="ECO:0007669"/>
    <property type="project" value="UniProtKB-KW"/>
</dbReference>
<dbReference type="InParanoid" id="D6WLM9"/>